<dbReference type="STRING" id="1835702.A0A1F5LV26"/>
<dbReference type="PANTHER" id="PTHR11096">
    <property type="entry name" value="RNA 3' TERMINAL PHOSPHATE CYCLASE"/>
    <property type="match status" value="1"/>
</dbReference>
<dbReference type="SUPFAM" id="SSF55205">
    <property type="entry name" value="EPT/RTPC-like"/>
    <property type="match status" value="1"/>
</dbReference>
<organism evidence="3 4">
    <name type="scientific">Penicillium arizonense</name>
    <dbReference type="NCBI Taxonomy" id="1835702"/>
    <lineage>
        <taxon>Eukaryota</taxon>
        <taxon>Fungi</taxon>
        <taxon>Dikarya</taxon>
        <taxon>Ascomycota</taxon>
        <taxon>Pezizomycotina</taxon>
        <taxon>Eurotiomycetes</taxon>
        <taxon>Eurotiomycetidae</taxon>
        <taxon>Eurotiales</taxon>
        <taxon>Aspergillaceae</taxon>
        <taxon>Penicillium</taxon>
    </lineage>
</organism>
<dbReference type="FunFam" id="3.65.10.20:FF:000013">
    <property type="entry name" value="TatD related DNase"/>
    <property type="match status" value="1"/>
</dbReference>
<dbReference type="GO" id="GO:0006396">
    <property type="term" value="P:RNA processing"/>
    <property type="evidence" value="ECO:0007669"/>
    <property type="project" value="InterPro"/>
</dbReference>
<dbReference type="InterPro" id="IPR037136">
    <property type="entry name" value="RNA3'_phos_cyclase_dom_sf"/>
</dbReference>
<protein>
    <recommendedName>
        <fullName evidence="2">RNA 3'-terminal phosphate cyclase domain-containing protein</fullName>
    </recommendedName>
</protein>
<accession>A0A1F5LV26</accession>
<dbReference type="Pfam" id="PF01137">
    <property type="entry name" value="RTC"/>
    <property type="match status" value="1"/>
</dbReference>
<dbReference type="GO" id="GO:0003963">
    <property type="term" value="F:RNA-3'-phosphate cyclase activity"/>
    <property type="evidence" value="ECO:0007669"/>
    <property type="project" value="TreeGrafter"/>
</dbReference>
<dbReference type="Proteomes" id="UP000177622">
    <property type="component" value="Unassembled WGS sequence"/>
</dbReference>
<proteinExistence type="predicted"/>
<comment type="caution">
    <text evidence="3">The sequence shown here is derived from an EMBL/GenBank/DDBJ whole genome shotgun (WGS) entry which is preliminary data.</text>
</comment>
<dbReference type="InterPro" id="IPR013792">
    <property type="entry name" value="RNA3'P_cycl/enolpyr_Trfase_a/b"/>
</dbReference>
<dbReference type="PANTHER" id="PTHR11096:SF0">
    <property type="entry name" value="RNA 3'-TERMINAL PHOSPHATE CYCLASE"/>
    <property type="match status" value="1"/>
</dbReference>
<sequence length="471" mass="50956">MSQPRATTKSDHVNLNGRTLEGGGQLVRIALALSTLTSQPVNIDHVRGNRQGKKGLKGSHVAAVKLLGEISDSKVSGNEIGSEFLNFFPQHSKSNNGPLVDLSQVEVQTEYNIRLPTAGAIFLVFQALYPYLLHVGAKAAAPFITVSITGGTNASFSPSYDYASQVLVPNFAKLGLPPLFILLHKRGWSSGPVELGSIQFLIHPLGHQDNSDEARTGSQSAISGFPRINLMDHKRGGITKIDITVLAPDSPPINAGALGEGGSTARQYIEQVTQKTLRRALKKLNPSTFAKPSTSKSEGDDIARDVADDIPIPIEIHTSEATSHRSHVYILLVAHTSSGFRIGHDALGSLPKDPFDQGSKPKHKGKQKARSDSRSRHESDAYGIKSLVGRCVDGFIEEISNESPNTDDTGPPGSEPCLDRHMRDQIVIFEELGKACHPEVEGANEALEDKREWTLHTKTAEWVCRQMLGNG</sequence>
<dbReference type="InterPro" id="IPR000228">
    <property type="entry name" value="RNA3'_term_phos_cyc"/>
</dbReference>
<evidence type="ECO:0000313" key="3">
    <source>
        <dbReference type="EMBL" id="OGE57018.1"/>
    </source>
</evidence>
<evidence type="ECO:0000313" key="4">
    <source>
        <dbReference type="Proteomes" id="UP000177622"/>
    </source>
</evidence>
<dbReference type="GO" id="GO:0005634">
    <property type="term" value="C:nucleus"/>
    <property type="evidence" value="ECO:0007669"/>
    <property type="project" value="TreeGrafter"/>
</dbReference>
<feature type="region of interest" description="Disordered" evidence="1">
    <location>
        <begin position="351"/>
        <end position="379"/>
    </location>
</feature>
<reference evidence="3 4" key="1">
    <citation type="journal article" date="2016" name="Sci. Rep.">
        <title>Penicillium arizonense, a new, genome sequenced fungal species, reveals a high chemical diversity in secreted metabolites.</title>
        <authorList>
            <person name="Grijseels S."/>
            <person name="Nielsen J.C."/>
            <person name="Randelovic M."/>
            <person name="Nielsen J."/>
            <person name="Nielsen K.F."/>
            <person name="Workman M."/>
            <person name="Frisvad J.C."/>
        </authorList>
    </citation>
    <scope>NUCLEOTIDE SEQUENCE [LARGE SCALE GENOMIC DNA]</scope>
    <source>
        <strain evidence="3 4">CBS 141311</strain>
    </source>
</reference>
<keyword evidence="4" id="KW-1185">Reference proteome</keyword>
<dbReference type="RefSeq" id="XP_022492445.1">
    <property type="nucleotide sequence ID" value="XM_022627240.1"/>
</dbReference>
<dbReference type="InterPro" id="IPR023797">
    <property type="entry name" value="RNA3'_phos_cyclase_dom"/>
</dbReference>
<feature type="domain" description="RNA 3'-terminal phosphate cyclase" evidence="2">
    <location>
        <begin position="20"/>
        <end position="469"/>
    </location>
</feature>
<evidence type="ECO:0000259" key="2">
    <source>
        <dbReference type="Pfam" id="PF01137"/>
    </source>
</evidence>
<feature type="compositionally biased region" description="Basic and acidic residues" evidence="1">
    <location>
        <begin position="369"/>
        <end position="379"/>
    </location>
</feature>
<gene>
    <name evidence="3" type="ORF">PENARI_c002G01608</name>
</gene>
<dbReference type="Gene3D" id="3.65.10.20">
    <property type="entry name" value="RNA 3'-terminal phosphate cyclase domain"/>
    <property type="match status" value="2"/>
</dbReference>
<evidence type="ECO:0000256" key="1">
    <source>
        <dbReference type="SAM" id="MobiDB-lite"/>
    </source>
</evidence>
<dbReference type="OrthoDB" id="25029at2759"/>
<dbReference type="AlphaFoldDB" id="A0A1F5LV26"/>
<dbReference type="EMBL" id="LXJU01000002">
    <property type="protein sequence ID" value="OGE57018.1"/>
    <property type="molecule type" value="Genomic_DNA"/>
</dbReference>
<dbReference type="GeneID" id="34571974"/>
<name>A0A1F5LV26_PENAI</name>